<dbReference type="EnsemblProtists" id="PYU1_T009070">
    <property type="protein sequence ID" value="PYU1_T009070"/>
    <property type="gene ID" value="PYU1_G009052"/>
</dbReference>
<dbReference type="GO" id="GO:0016705">
    <property type="term" value="F:oxidoreductase activity, acting on paired donors, with incorporation or reduction of molecular oxygen"/>
    <property type="evidence" value="ECO:0007669"/>
    <property type="project" value="InterPro"/>
</dbReference>
<keyword evidence="1" id="KW-0812">Transmembrane</keyword>
<reference evidence="3" key="2">
    <citation type="submission" date="2010-04" db="EMBL/GenBank/DDBJ databases">
        <authorList>
            <person name="Buell R."/>
            <person name="Hamilton J."/>
            <person name="Hostetler J."/>
        </authorList>
    </citation>
    <scope>NUCLEOTIDE SEQUENCE [LARGE SCALE GENOMIC DNA]</scope>
    <source>
        <strain evidence="3">DAOM:BR144</strain>
    </source>
</reference>
<reference evidence="2" key="3">
    <citation type="submission" date="2015-02" db="UniProtKB">
        <authorList>
            <consortium name="EnsemblProtists"/>
        </authorList>
    </citation>
    <scope>IDENTIFICATION</scope>
    <source>
        <strain evidence="2">DAOM BR144</strain>
    </source>
</reference>
<evidence type="ECO:0000313" key="2">
    <source>
        <dbReference type="EnsemblProtists" id="PYU1_T009070"/>
    </source>
</evidence>
<protein>
    <recommendedName>
        <fullName evidence="4">Cytochrome P450</fullName>
    </recommendedName>
</protein>
<dbReference type="EMBL" id="GL376599">
    <property type="status" value="NOT_ANNOTATED_CDS"/>
    <property type="molecule type" value="Genomic_DNA"/>
</dbReference>
<keyword evidence="1" id="KW-0472">Membrane</keyword>
<keyword evidence="3" id="KW-1185">Reference proteome</keyword>
<dbReference type="Gene3D" id="1.10.630.10">
    <property type="entry name" value="Cytochrome P450"/>
    <property type="match status" value="1"/>
</dbReference>
<dbReference type="InterPro" id="IPR036396">
    <property type="entry name" value="Cyt_P450_sf"/>
</dbReference>
<name>K3WVS2_GLOUD</name>
<accession>K3WVS2</accession>
<dbReference type="GO" id="GO:0020037">
    <property type="term" value="F:heme binding"/>
    <property type="evidence" value="ECO:0007669"/>
    <property type="project" value="InterPro"/>
</dbReference>
<feature type="transmembrane region" description="Helical" evidence="1">
    <location>
        <begin position="15"/>
        <end position="33"/>
    </location>
</feature>
<keyword evidence="1" id="KW-1133">Transmembrane helix</keyword>
<evidence type="ECO:0000256" key="1">
    <source>
        <dbReference type="SAM" id="Phobius"/>
    </source>
</evidence>
<organism evidence="2 3">
    <name type="scientific">Globisporangium ultimum (strain ATCC 200006 / CBS 805.95 / DAOM BR144)</name>
    <name type="common">Pythium ultimum</name>
    <dbReference type="NCBI Taxonomy" id="431595"/>
    <lineage>
        <taxon>Eukaryota</taxon>
        <taxon>Sar</taxon>
        <taxon>Stramenopiles</taxon>
        <taxon>Oomycota</taxon>
        <taxon>Peronosporomycetes</taxon>
        <taxon>Pythiales</taxon>
        <taxon>Pythiaceae</taxon>
        <taxon>Globisporangium</taxon>
    </lineage>
</organism>
<dbReference type="GO" id="GO:0004497">
    <property type="term" value="F:monooxygenase activity"/>
    <property type="evidence" value="ECO:0007669"/>
    <property type="project" value="InterPro"/>
</dbReference>
<dbReference type="InParanoid" id="K3WVS2"/>
<dbReference type="Proteomes" id="UP000019132">
    <property type="component" value="Unassembled WGS sequence"/>
</dbReference>
<proteinExistence type="predicted"/>
<reference evidence="3" key="1">
    <citation type="journal article" date="2010" name="Genome Biol.">
        <title>Genome sequence of the necrotrophic plant pathogen Pythium ultimum reveals original pathogenicity mechanisms and effector repertoire.</title>
        <authorList>
            <person name="Levesque C.A."/>
            <person name="Brouwer H."/>
            <person name="Cano L."/>
            <person name="Hamilton J.P."/>
            <person name="Holt C."/>
            <person name="Huitema E."/>
            <person name="Raffaele S."/>
            <person name="Robideau G.P."/>
            <person name="Thines M."/>
            <person name="Win J."/>
            <person name="Zerillo M.M."/>
            <person name="Beakes G.W."/>
            <person name="Boore J.L."/>
            <person name="Busam D."/>
            <person name="Dumas B."/>
            <person name="Ferriera S."/>
            <person name="Fuerstenberg S.I."/>
            <person name="Gachon C.M."/>
            <person name="Gaulin E."/>
            <person name="Govers F."/>
            <person name="Grenville-Briggs L."/>
            <person name="Horner N."/>
            <person name="Hostetler J."/>
            <person name="Jiang R.H."/>
            <person name="Johnson J."/>
            <person name="Krajaejun T."/>
            <person name="Lin H."/>
            <person name="Meijer H.J."/>
            <person name="Moore B."/>
            <person name="Morris P."/>
            <person name="Phuntmart V."/>
            <person name="Puiu D."/>
            <person name="Shetty J."/>
            <person name="Stajich J.E."/>
            <person name="Tripathy S."/>
            <person name="Wawra S."/>
            <person name="van West P."/>
            <person name="Whitty B.R."/>
            <person name="Coutinho P.M."/>
            <person name="Henrissat B."/>
            <person name="Martin F."/>
            <person name="Thomas P.D."/>
            <person name="Tyler B.M."/>
            <person name="De Vries R.P."/>
            <person name="Kamoun S."/>
            <person name="Yandell M."/>
            <person name="Tisserat N."/>
            <person name="Buell C.R."/>
        </authorList>
    </citation>
    <scope>NUCLEOTIDE SEQUENCE</scope>
    <source>
        <strain evidence="3">DAOM:BR144</strain>
    </source>
</reference>
<dbReference type="STRING" id="431595.K3WVS2"/>
<evidence type="ECO:0008006" key="4">
    <source>
        <dbReference type="Google" id="ProtNLM"/>
    </source>
</evidence>
<dbReference type="AlphaFoldDB" id="K3WVS2"/>
<dbReference type="HOGENOM" id="CLU_1974974_0_0_1"/>
<dbReference type="GO" id="GO:0005506">
    <property type="term" value="F:iron ion binding"/>
    <property type="evidence" value="ECO:0007669"/>
    <property type="project" value="InterPro"/>
</dbReference>
<evidence type="ECO:0000313" key="3">
    <source>
        <dbReference type="Proteomes" id="UP000019132"/>
    </source>
</evidence>
<dbReference type="VEuPathDB" id="FungiDB:PYU1_G009052"/>
<sequence>MTPLLLGFVANDEDSLFFVAVFVALLLVIVLNFPSAQERAVAHLSKPSSTLPLLGNTIDFTVTHRKRLHTRVTEECAKHGRKLWVVRVLGRSPMVFIYTEQEAEGVLKTQFDVFKKGELAASDTAIH</sequence>